<dbReference type="SUPFAM" id="SSF74650">
    <property type="entry name" value="Galactose mutarotase-like"/>
    <property type="match status" value="1"/>
</dbReference>
<dbReference type="GO" id="GO:0005975">
    <property type="term" value="P:carbohydrate metabolic process"/>
    <property type="evidence" value="ECO:0007669"/>
    <property type="project" value="InterPro"/>
</dbReference>
<evidence type="ECO:0000313" key="1">
    <source>
        <dbReference type="EMBL" id="KJY51042.1"/>
    </source>
</evidence>
<gene>
    <name evidence="1" type="ORF">JG29_00850</name>
</gene>
<dbReference type="PANTHER" id="PTHR11122">
    <property type="entry name" value="APOSPORY-ASSOCIATED PROTEIN C-RELATED"/>
    <property type="match status" value="1"/>
</dbReference>
<reference evidence="1 2" key="1">
    <citation type="submission" date="2014-12" db="EMBL/GenBank/DDBJ databases">
        <title>Comparative genomics of the lactic acid bacteria isolated from the honey bee gut.</title>
        <authorList>
            <person name="Ellegaard K.M."/>
            <person name="Tamarit D."/>
            <person name="Javelind E."/>
            <person name="Olofsson T."/>
            <person name="Andersson S.G."/>
            <person name="Vasquez A."/>
        </authorList>
    </citation>
    <scope>NUCLEOTIDE SEQUENCE [LARGE SCALE GENOMIC DNA]</scope>
    <source>
        <strain evidence="1 2">Hon2</strain>
    </source>
</reference>
<dbReference type="CDD" id="cd09024">
    <property type="entry name" value="Aldose_epim_lacX"/>
    <property type="match status" value="1"/>
</dbReference>
<dbReference type="Pfam" id="PF01263">
    <property type="entry name" value="Aldose_epim"/>
    <property type="match status" value="1"/>
</dbReference>
<name>A0A0F4KWS7_9LACO</name>
<dbReference type="GO" id="GO:0016853">
    <property type="term" value="F:isomerase activity"/>
    <property type="evidence" value="ECO:0007669"/>
    <property type="project" value="InterPro"/>
</dbReference>
<dbReference type="EMBL" id="JXBZ01000002">
    <property type="protein sequence ID" value="KJY51042.1"/>
    <property type="molecule type" value="Genomic_DNA"/>
</dbReference>
<dbReference type="Proteomes" id="UP000033695">
    <property type="component" value="Unassembled WGS sequence"/>
</dbReference>
<dbReference type="STRING" id="1218508.JG29_00850"/>
<evidence type="ECO:0000313" key="2">
    <source>
        <dbReference type="Proteomes" id="UP000033695"/>
    </source>
</evidence>
<dbReference type="GO" id="GO:0030246">
    <property type="term" value="F:carbohydrate binding"/>
    <property type="evidence" value="ECO:0007669"/>
    <property type="project" value="InterPro"/>
</dbReference>
<comment type="caution">
    <text evidence="1">The sequence shown here is derived from an EMBL/GenBank/DDBJ whole genome shotgun (WGS) entry which is preliminary data.</text>
</comment>
<dbReference type="InterPro" id="IPR011013">
    <property type="entry name" value="Gal_mutarotase_sf_dom"/>
</dbReference>
<dbReference type="RefSeq" id="WP_045922006.1">
    <property type="nucleotide sequence ID" value="NZ_JBHTHW010000004.1"/>
</dbReference>
<protein>
    <submittedName>
        <fullName evidence="1">Aldose 1-epimerase</fullName>
    </submittedName>
</protein>
<dbReference type="PATRIC" id="fig|1218508.4.peg.89"/>
<accession>A0A0F4KWS7</accession>
<dbReference type="PANTHER" id="PTHR11122:SF13">
    <property type="entry name" value="GLUCOSE-6-PHOSPHATE 1-EPIMERASE"/>
    <property type="match status" value="1"/>
</dbReference>
<dbReference type="InterPro" id="IPR008183">
    <property type="entry name" value="Aldose_1/G6P_1-epimerase"/>
</dbReference>
<dbReference type="AlphaFoldDB" id="A0A0F4KWS7"/>
<keyword evidence="2" id="KW-1185">Reference proteome</keyword>
<dbReference type="InterPro" id="IPR014718">
    <property type="entry name" value="GH-type_carb-bd"/>
</dbReference>
<dbReference type="OrthoDB" id="9795355at2"/>
<dbReference type="InterPro" id="IPR037481">
    <property type="entry name" value="LacX"/>
</dbReference>
<sequence length="293" mass="33480">MQTIENDFFKAEIDEQGAQLTHLYQKTDHYDYIWNNDIWPKHAPVLFPAIGRSNKDSYLYKGTTYQMPQHGFVSDYTFNVLSKAKDTVTLQLTANSQTLQNYPFNFTLSITFKLQASGLHLQFSVINNDNQAMSFSLGSHPAFNVPIADQGEFTDYQLEITPQVKQLTQFDIIKKPYPFRQGTTSLVPNYQNGIIKLDYQMFHKGLIIIENSGLESIKLSSQQSSHSIQLSLHDFRYVCLWTKEDAQAPFLCIEPFAGLPDVYGKPVDIMQKEGNDLLSPGESKNLQYDITIH</sequence>
<organism evidence="1 2">
    <name type="scientific">Bombilactobacillus mellis</name>
    <dbReference type="NCBI Taxonomy" id="1218508"/>
    <lineage>
        <taxon>Bacteria</taxon>
        <taxon>Bacillati</taxon>
        <taxon>Bacillota</taxon>
        <taxon>Bacilli</taxon>
        <taxon>Lactobacillales</taxon>
        <taxon>Lactobacillaceae</taxon>
        <taxon>Bombilactobacillus</taxon>
    </lineage>
</organism>
<dbReference type="Gene3D" id="2.70.98.10">
    <property type="match status" value="1"/>
</dbReference>
<proteinExistence type="predicted"/>
<dbReference type="HOGENOM" id="CLU_057834_1_0_9"/>